<dbReference type="SUPFAM" id="SSF52242">
    <property type="entry name" value="Cobalamin (vitamin B12)-binding domain"/>
    <property type="match status" value="1"/>
</dbReference>
<proteinExistence type="predicted"/>
<dbReference type="Pfam" id="PF02607">
    <property type="entry name" value="B12-binding_2"/>
    <property type="match status" value="1"/>
</dbReference>
<dbReference type="InterPro" id="IPR000551">
    <property type="entry name" value="MerR-type_HTH_dom"/>
</dbReference>
<gene>
    <name evidence="4" type="ORF">N865_03915</name>
</gene>
<dbReference type="AlphaFoldDB" id="W9GAJ8"/>
<dbReference type="PATRIC" id="fig|1386089.3.peg.688"/>
<dbReference type="Gene3D" id="1.10.1660.10">
    <property type="match status" value="1"/>
</dbReference>
<name>W9GAJ8_9MICO</name>
<dbReference type="GO" id="GO:0003700">
    <property type="term" value="F:DNA-binding transcription factor activity"/>
    <property type="evidence" value="ECO:0007669"/>
    <property type="project" value="InterPro"/>
</dbReference>
<feature type="compositionally biased region" description="Gly residues" evidence="2">
    <location>
        <begin position="86"/>
        <end position="97"/>
    </location>
</feature>
<protein>
    <submittedName>
        <fullName evidence="4">Transcriptional regulator</fullName>
    </submittedName>
</protein>
<dbReference type="GO" id="GO:0046872">
    <property type="term" value="F:metal ion binding"/>
    <property type="evidence" value="ECO:0007669"/>
    <property type="project" value="InterPro"/>
</dbReference>
<dbReference type="InterPro" id="IPR036594">
    <property type="entry name" value="Meth_synthase_dom"/>
</dbReference>
<dbReference type="InterPro" id="IPR047057">
    <property type="entry name" value="MerR_fam"/>
</dbReference>
<dbReference type="STRING" id="1386089.N865_03915"/>
<organism evidence="4 5">
    <name type="scientific">Intrasporangium oryzae NRRL B-24470</name>
    <dbReference type="NCBI Taxonomy" id="1386089"/>
    <lineage>
        <taxon>Bacteria</taxon>
        <taxon>Bacillati</taxon>
        <taxon>Actinomycetota</taxon>
        <taxon>Actinomycetes</taxon>
        <taxon>Micrococcales</taxon>
        <taxon>Intrasporangiaceae</taxon>
        <taxon>Intrasporangium</taxon>
    </lineage>
</organism>
<dbReference type="InterPro" id="IPR036724">
    <property type="entry name" value="Cobalamin-bd_sf"/>
</dbReference>
<dbReference type="CDD" id="cd01104">
    <property type="entry name" value="HTH_MlrA-CarA"/>
    <property type="match status" value="1"/>
</dbReference>
<evidence type="ECO:0000256" key="2">
    <source>
        <dbReference type="SAM" id="MobiDB-lite"/>
    </source>
</evidence>
<dbReference type="GO" id="GO:0031419">
    <property type="term" value="F:cobalamin binding"/>
    <property type="evidence" value="ECO:0007669"/>
    <property type="project" value="InterPro"/>
</dbReference>
<dbReference type="SMART" id="SM00422">
    <property type="entry name" value="HTH_MERR"/>
    <property type="match status" value="1"/>
</dbReference>
<dbReference type="InterPro" id="IPR003759">
    <property type="entry name" value="Cbl-bd_cap"/>
</dbReference>
<dbReference type="GO" id="GO:0003677">
    <property type="term" value="F:DNA binding"/>
    <property type="evidence" value="ECO:0007669"/>
    <property type="project" value="UniProtKB-KW"/>
</dbReference>
<comment type="caution">
    <text evidence="4">The sequence shown here is derived from an EMBL/GenBank/DDBJ whole genome shotgun (WGS) entry which is preliminary data.</text>
</comment>
<feature type="domain" description="HTH merR-type" evidence="3">
    <location>
        <begin position="1"/>
        <end position="71"/>
    </location>
</feature>
<dbReference type="Gene3D" id="3.40.50.280">
    <property type="entry name" value="Cobalamin-binding domain"/>
    <property type="match status" value="1"/>
</dbReference>
<feature type="region of interest" description="Disordered" evidence="2">
    <location>
        <begin position="83"/>
        <end position="103"/>
    </location>
</feature>
<keyword evidence="5" id="KW-1185">Reference proteome</keyword>
<dbReference type="PANTHER" id="PTHR30204:SF97">
    <property type="entry name" value="MERR FAMILY REGULATORY PROTEIN"/>
    <property type="match status" value="1"/>
</dbReference>
<sequence>MSWSVGAVARRVGLPAPTLRSWDRRYGIGPSARTEGNHRRYTAADIGRLRLMSRLTATGVPAQAASEVVRALDDDAVAHRLEADAGSGGSGGSGGDEAGPSASGTADAIVAAAAALDAVTLASLYRLALRQWELTTAWREVLAPALREIGRRWSDGSLGVESEHLASELLQSELRAVVHAHRQRLPGPPVVLATADNEEHHLPLLALDAELARRGISSIFLGSRVPPSAMVGAVRRARPHALFLWASLRRPTSEPLWAELCPLDRPITVVLGGPGWPDNVDVPDPLVTVQRVHDLDSAVQVVLDEVEGPERSSVSKGRVV</sequence>
<evidence type="ECO:0000313" key="4">
    <source>
        <dbReference type="EMBL" id="EWT03070.1"/>
    </source>
</evidence>
<dbReference type="eggNOG" id="COG0789">
    <property type="taxonomic scope" value="Bacteria"/>
</dbReference>
<dbReference type="Gene3D" id="1.10.1240.10">
    <property type="entry name" value="Methionine synthase domain"/>
    <property type="match status" value="1"/>
</dbReference>
<dbReference type="PANTHER" id="PTHR30204">
    <property type="entry name" value="REDOX-CYCLING DRUG-SENSING TRANSCRIPTIONAL ACTIVATOR SOXR"/>
    <property type="match status" value="1"/>
</dbReference>
<accession>W9GAJ8</accession>
<keyword evidence="1" id="KW-0238">DNA-binding</keyword>
<dbReference type="InterPro" id="IPR009061">
    <property type="entry name" value="DNA-bd_dom_put_sf"/>
</dbReference>
<evidence type="ECO:0000313" key="5">
    <source>
        <dbReference type="Proteomes" id="UP000019489"/>
    </source>
</evidence>
<dbReference type="SUPFAM" id="SSF46955">
    <property type="entry name" value="Putative DNA-binding domain"/>
    <property type="match status" value="1"/>
</dbReference>
<evidence type="ECO:0000256" key="1">
    <source>
        <dbReference type="ARBA" id="ARBA00023125"/>
    </source>
</evidence>
<evidence type="ECO:0000259" key="3">
    <source>
        <dbReference type="PROSITE" id="PS50937"/>
    </source>
</evidence>
<dbReference type="Proteomes" id="UP000019489">
    <property type="component" value="Unassembled WGS sequence"/>
</dbReference>
<dbReference type="Pfam" id="PF13411">
    <property type="entry name" value="MerR_1"/>
    <property type="match status" value="1"/>
</dbReference>
<reference evidence="4 5" key="1">
    <citation type="submission" date="2013-08" db="EMBL/GenBank/DDBJ databases">
        <title>Intrasporangium oryzae NRRL B-24470.</title>
        <authorList>
            <person name="Liu H."/>
            <person name="Wang G."/>
        </authorList>
    </citation>
    <scope>NUCLEOTIDE SEQUENCE [LARGE SCALE GENOMIC DNA]</scope>
    <source>
        <strain evidence="4 5">NRRL B-24470</strain>
    </source>
</reference>
<dbReference type="EMBL" id="AWSA01000005">
    <property type="protein sequence ID" value="EWT03070.1"/>
    <property type="molecule type" value="Genomic_DNA"/>
</dbReference>
<dbReference type="PROSITE" id="PS50937">
    <property type="entry name" value="HTH_MERR_2"/>
    <property type="match status" value="1"/>
</dbReference>